<gene>
    <name evidence="3" type="ORF">CBF30_03365</name>
</gene>
<dbReference type="InterPro" id="IPR002740">
    <property type="entry name" value="EVE_domain"/>
</dbReference>
<dbReference type="InterPro" id="IPR022996">
    <property type="entry name" value="UPF0310"/>
</dbReference>
<evidence type="ECO:0000259" key="2">
    <source>
        <dbReference type="Pfam" id="PF01878"/>
    </source>
</evidence>
<dbReference type="CDD" id="cd21132">
    <property type="entry name" value="EVE-like"/>
    <property type="match status" value="1"/>
</dbReference>
<comment type="caution">
    <text evidence="3">The sequence shown here is derived from an EMBL/GenBank/DDBJ whole genome shotgun (WGS) entry which is preliminary data.</text>
</comment>
<name>A0A430AJW8_9ENTE</name>
<evidence type="ECO:0000313" key="3">
    <source>
        <dbReference type="EMBL" id="RSU08293.1"/>
    </source>
</evidence>
<dbReference type="Pfam" id="PF01878">
    <property type="entry name" value="EVE"/>
    <property type="match status" value="1"/>
</dbReference>
<dbReference type="EMBL" id="NGJZ01000001">
    <property type="protein sequence ID" value="RSU08293.1"/>
    <property type="molecule type" value="Genomic_DNA"/>
</dbReference>
<proteinExistence type="inferred from homology"/>
<organism evidence="3 4">
    <name type="scientific">Vagococcus entomophilus</name>
    <dbReference type="NCBI Taxonomy" id="1160095"/>
    <lineage>
        <taxon>Bacteria</taxon>
        <taxon>Bacillati</taxon>
        <taxon>Bacillota</taxon>
        <taxon>Bacilli</taxon>
        <taxon>Lactobacillales</taxon>
        <taxon>Enterococcaceae</taxon>
        <taxon>Vagococcus</taxon>
    </lineage>
</organism>
<sequence>MNATRYWIGVASYDHVSTGVKQQFCQVCHGKSTPLNRMNTGDWLIYYSPKYHFKDSEPYQHFTALGQILDAAAYQVEMAPHFLPFRRDVRYRKNITPLALSFVQQHPLWSEYQSRLRFGHFEIPHELFALIGKELTKYK</sequence>
<accession>A0A430AJW8</accession>
<reference evidence="3 4" key="1">
    <citation type="submission" date="2017-05" db="EMBL/GenBank/DDBJ databases">
        <title>Vagococcus spp. assemblies.</title>
        <authorList>
            <person name="Gulvik C.A."/>
        </authorList>
    </citation>
    <scope>NUCLEOTIDE SEQUENCE [LARGE SCALE GENOMIC DNA]</scope>
    <source>
        <strain evidence="3 4">DSM 24756</strain>
    </source>
</reference>
<keyword evidence="4" id="KW-1185">Reference proteome</keyword>
<dbReference type="HAMAP" id="MF_00771">
    <property type="entry name" value="UPF0310"/>
    <property type="match status" value="1"/>
</dbReference>
<dbReference type="RefSeq" id="WP_126822758.1">
    <property type="nucleotide sequence ID" value="NZ_JBHLWU010000001.1"/>
</dbReference>
<evidence type="ECO:0000256" key="1">
    <source>
        <dbReference type="HAMAP-Rule" id="MF_00771"/>
    </source>
</evidence>
<feature type="domain" description="EVE" evidence="2">
    <location>
        <begin position="5"/>
        <end position="131"/>
    </location>
</feature>
<evidence type="ECO:0000313" key="4">
    <source>
        <dbReference type="Proteomes" id="UP000288669"/>
    </source>
</evidence>
<comment type="similarity">
    <text evidence="1">Belongs to the UPF0310 family.</text>
</comment>
<dbReference type="NCBIfam" id="NF002616">
    <property type="entry name" value="PRK02268.1-2"/>
    <property type="match status" value="1"/>
</dbReference>
<dbReference type="SUPFAM" id="SSF88697">
    <property type="entry name" value="PUA domain-like"/>
    <property type="match status" value="1"/>
</dbReference>
<dbReference type="OrthoDB" id="9793567at2"/>
<dbReference type="AlphaFoldDB" id="A0A430AJW8"/>
<dbReference type="InterPro" id="IPR015947">
    <property type="entry name" value="PUA-like_sf"/>
</dbReference>
<dbReference type="Gene3D" id="3.10.590.10">
    <property type="entry name" value="ph1033 like domains"/>
    <property type="match status" value="1"/>
</dbReference>
<dbReference type="Proteomes" id="UP000288669">
    <property type="component" value="Unassembled WGS sequence"/>
</dbReference>
<protein>
    <recommendedName>
        <fullName evidence="1">UPF0310 protein CBF30_03365</fullName>
    </recommendedName>
</protein>